<evidence type="ECO:0000256" key="3">
    <source>
        <dbReference type="ARBA" id="ARBA00022989"/>
    </source>
</evidence>
<proteinExistence type="predicted"/>
<feature type="binding site" evidence="5">
    <location>
        <position position="53"/>
    </location>
    <ligand>
        <name>Zn(2+)</name>
        <dbReference type="ChEBI" id="CHEBI:29105"/>
    </ligand>
</feature>
<sequence>MGWLVVIALVPLKDALSLEGILWLLAGGIFYTAGVIFFALDTRTSLGRWYTFHDIFHLFVMLGSFSHFWFMLKFALPA</sequence>
<evidence type="ECO:0000256" key="6">
    <source>
        <dbReference type="SAM" id="Phobius"/>
    </source>
</evidence>
<evidence type="ECO:0000256" key="5">
    <source>
        <dbReference type="PIRSR" id="PIRSR604254-1"/>
    </source>
</evidence>
<dbReference type="EMBL" id="MFLP01000028">
    <property type="protein sequence ID" value="OGG69825.1"/>
    <property type="molecule type" value="Genomic_DNA"/>
</dbReference>
<keyword evidence="3 6" id="KW-1133">Transmembrane helix</keyword>
<gene>
    <name evidence="7" type="ORF">A3F27_00830</name>
</gene>
<feature type="binding site" evidence="5">
    <location>
        <position position="57"/>
    </location>
    <ligand>
        <name>Zn(2+)</name>
        <dbReference type="ChEBI" id="CHEBI:29105"/>
    </ligand>
</feature>
<name>A0A1F6E7Y0_9BACT</name>
<dbReference type="Proteomes" id="UP000176689">
    <property type="component" value="Unassembled WGS sequence"/>
</dbReference>
<dbReference type="GO" id="GO:0016020">
    <property type="term" value="C:membrane"/>
    <property type="evidence" value="ECO:0007669"/>
    <property type="project" value="UniProtKB-SubCell"/>
</dbReference>
<keyword evidence="4 6" id="KW-0472">Membrane</keyword>
<dbReference type="GO" id="GO:0046872">
    <property type="term" value="F:metal ion binding"/>
    <property type="evidence" value="ECO:0007669"/>
    <property type="project" value="UniProtKB-KW"/>
</dbReference>
<evidence type="ECO:0000256" key="4">
    <source>
        <dbReference type="ARBA" id="ARBA00023136"/>
    </source>
</evidence>
<dbReference type="AlphaFoldDB" id="A0A1F6E7Y0"/>
<feature type="transmembrane region" description="Helical" evidence="6">
    <location>
        <begin position="52"/>
        <end position="72"/>
    </location>
</feature>
<keyword evidence="5" id="KW-0479">Metal-binding</keyword>
<organism evidence="7 8">
    <name type="scientific">Candidatus Kaiserbacteria bacterium RIFCSPHIGHO2_12_FULL_53_13</name>
    <dbReference type="NCBI Taxonomy" id="1798502"/>
    <lineage>
        <taxon>Bacteria</taxon>
        <taxon>Candidatus Kaiseribacteriota</taxon>
    </lineage>
</organism>
<comment type="subcellular location">
    <subcellularLocation>
        <location evidence="1">Membrane</location>
        <topology evidence="1">Multi-pass membrane protein</topology>
    </subcellularLocation>
</comment>
<evidence type="ECO:0008006" key="9">
    <source>
        <dbReference type="Google" id="ProtNLM"/>
    </source>
</evidence>
<evidence type="ECO:0000313" key="8">
    <source>
        <dbReference type="Proteomes" id="UP000176689"/>
    </source>
</evidence>
<dbReference type="Pfam" id="PF03006">
    <property type="entry name" value="HlyIII"/>
    <property type="match status" value="1"/>
</dbReference>
<evidence type="ECO:0000256" key="2">
    <source>
        <dbReference type="ARBA" id="ARBA00022692"/>
    </source>
</evidence>
<keyword evidence="5" id="KW-0862">Zinc</keyword>
<accession>A0A1F6E7Y0</accession>
<comment type="caution">
    <text evidence="7">The sequence shown here is derived from an EMBL/GenBank/DDBJ whole genome shotgun (WGS) entry which is preliminary data.</text>
</comment>
<evidence type="ECO:0000256" key="1">
    <source>
        <dbReference type="ARBA" id="ARBA00004141"/>
    </source>
</evidence>
<keyword evidence="2 6" id="KW-0812">Transmembrane</keyword>
<reference evidence="7 8" key="1">
    <citation type="journal article" date="2016" name="Nat. Commun.">
        <title>Thousands of microbial genomes shed light on interconnected biogeochemical processes in an aquifer system.</title>
        <authorList>
            <person name="Anantharaman K."/>
            <person name="Brown C.T."/>
            <person name="Hug L.A."/>
            <person name="Sharon I."/>
            <person name="Castelle C.J."/>
            <person name="Probst A.J."/>
            <person name="Thomas B.C."/>
            <person name="Singh A."/>
            <person name="Wilkins M.J."/>
            <person name="Karaoz U."/>
            <person name="Brodie E.L."/>
            <person name="Williams K.H."/>
            <person name="Hubbard S.S."/>
            <person name="Banfield J.F."/>
        </authorList>
    </citation>
    <scope>NUCLEOTIDE SEQUENCE [LARGE SCALE GENOMIC DNA]</scope>
</reference>
<evidence type="ECO:0000313" key="7">
    <source>
        <dbReference type="EMBL" id="OGG69825.1"/>
    </source>
</evidence>
<dbReference type="InterPro" id="IPR004254">
    <property type="entry name" value="AdipoR/HlyIII-related"/>
</dbReference>
<feature type="transmembrane region" description="Helical" evidence="6">
    <location>
        <begin position="20"/>
        <end position="40"/>
    </location>
</feature>
<protein>
    <recommendedName>
        <fullName evidence="9">Hemolysin III</fullName>
    </recommendedName>
</protein>